<dbReference type="Pfam" id="PF13193">
    <property type="entry name" value="AMP-binding_C"/>
    <property type="match status" value="1"/>
</dbReference>
<keyword evidence="6" id="KW-1133">Transmembrane helix</keyword>
<dbReference type="STRING" id="93064.BRX40_10655"/>
<dbReference type="PANTHER" id="PTHR43767">
    <property type="entry name" value="LONG-CHAIN-FATTY-ACID--COA LIGASE"/>
    <property type="match status" value="1"/>
</dbReference>
<reference evidence="11" key="2">
    <citation type="submission" date="2016-12" db="EMBL/GenBank/DDBJ databases">
        <title>Whole genome sequencing of Sphingomonas sp. ABOJV.</title>
        <authorList>
            <person name="Conlan S."/>
            <person name="Thomas P.J."/>
            <person name="Mullikin J."/>
            <person name="Palmore T.N."/>
            <person name="Frank K.M."/>
            <person name="Segre J.A."/>
        </authorList>
    </citation>
    <scope>NUCLEOTIDE SEQUENCE [LARGE SCALE GENOMIC DNA]</scope>
    <source>
        <strain evidence="11">ABOJV</strain>
    </source>
</reference>
<dbReference type="OrthoDB" id="9803968at2"/>
<gene>
    <name evidence="9" type="ORF">BRX40_10655</name>
    <name evidence="10" type="ORF">CA257_08350</name>
</gene>
<dbReference type="KEGG" id="skr:BRX40_10655"/>
<dbReference type="InterPro" id="IPR050237">
    <property type="entry name" value="ATP-dep_AMP-bd_enzyme"/>
</dbReference>
<dbReference type="GO" id="GO:0016878">
    <property type="term" value="F:acid-thiol ligase activity"/>
    <property type="evidence" value="ECO:0007669"/>
    <property type="project" value="UniProtKB-ARBA"/>
</dbReference>
<dbReference type="Pfam" id="PF00501">
    <property type="entry name" value="AMP-binding"/>
    <property type="match status" value="1"/>
</dbReference>
<evidence type="ECO:0000259" key="8">
    <source>
        <dbReference type="Pfam" id="PF13193"/>
    </source>
</evidence>
<dbReference type="PROSITE" id="PS00455">
    <property type="entry name" value="AMP_BINDING"/>
    <property type="match status" value="1"/>
</dbReference>
<feature type="transmembrane region" description="Helical" evidence="6">
    <location>
        <begin position="129"/>
        <end position="148"/>
    </location>
</feature>
<evidence type="ECO:0000313" key="9">
    <source>
        <dbReference type="EMBL" id="APR52822.1"/>
    </source>
</evidence>
<dbReference type="Proteomes" id="UP000286681">
    <property type="component" value="Unassembled WGS sequence"/>
</dbReference>
<dbReference type="InterPro" id="IPR000873">
    <property type="entry name" value="AMP-dep_synth/lig_dom"/>
</dbReference>
<dbReference type="InterPro" id="IPR020845">
    <property type="entry name" value="AMP-binding_CS"/>
</dbReference>
<sequence>MPNRTFNKAGESAVAAEPIIPLDPNWPKMTLGQAQALMTAPGQKFEMDEVEIRGVRTRVWKNAPPSLAWLIQASRMHGDRIFTIHEDERVSFEANFRAVARLATQLREMGVGKGDRVALAMRNLPEWPVVFFAAVSIGAILVPLNAWWTSGELDYGLRDSGSVVLFTDGERYDRLADALPGLPDLKHIVVSRARGPLGAGVRQLEDLIGKPGDWAELPDAPLPAEPSLVPDDDATIFYTSGTTGHPKGALGTHRNLITNILSSGYCGARPYLRRGEMPPDPTPRVGLMVIPLFHVTACSASLMGAVFAGHTTIFMRKWDVEQAMEIIQREKVNLTGGVPTIAWQLLEHPARAKYDLSSLEMIAYGGAPSAPELVKRIYTEFGALPGNGWGMTETMATVTQHSAEDYLNRPTSAGPPVPVAELKIMDAEGEHELPIGEVGELWAKGPMIVKGYWNKPEETAESFRDGWVRTGDLARVDEEGFLFIVDRAKDIIIRGGENIYSSEVEDVLYAHPAVTDAALIGIPHRTLGEEPVAVVHLAPGKQASEAELQQWVRDRLAAFKVPVAIRFTRDTLPRNANGKILKKDLKGLFAEEAAA</sequence>
<dbReference type="EMBL" id="QQWO01000006">
    <property type="protein sequence ID" value="RSV04076.1"/>
    <property type="molecule type" value="Genomic_DNA"/>
</dbReference>
<organism evidence="9 11">
    <name type="scientific">Sphingomonas koreensis</name>
    <dbReference type="NCBI Taxonomy" id="93064"/>
    <lineage>
        <taxon>Bacteria</taxon>
        <taxon>Pseudomonadati</taxon>
        <taxon>Pseudomonadota</taxon>
        <taxon>Alphaproteobacteria</taxon>
        <taxon>Sphingomonadales</taxon>
        <taxon>Sphingomonadaceae</taxon>
        <taxon>Sphingomonas</taxon>
    </lineage>
</organism>
<protein>
    <recommendedName>
        <fullName evidence="5">3-methylmercaptopropionyl-CoA ligase</fullName>
        <ecNumber evidence="4">6.2.1.44</ecNumber>
    </recommendedName>
</protein>
<dbReference type="InterPro" id="IPR045851">
    <property type="entry name" value="AMP-bd_C_sf"/>
</dbReference>
<evidence type="ECO:0000313" key="10">
    <source>
        <dbReference type="EMBL" id="RSV04076.1"/>
    </source>
</evidence>
<keyword evidence="6" id="KW-0812">Transmembrane</keyword>
<keyword evidence="6" id="KW-0472">Membrane</keyword>
<dbReference type="InterPro" id="IPR025110">
    <property type="entry name" value="AMP-bd_C"/>
</dbReference>
<evidence type="ECO:0000256" key="1">
    <source>
        <dbReference type="ARBA" id="ARBA00006432"/>
    </source>
</evidence>
<comment type="similarity">
    <text evidence="1">Belongs to the ATP-dependent AMP-binding enzyme family.</text>
</comment>
<evidence type="ECO:0000256" key="6">
    <source>
        <dbReference type="SAM" id="Phobius"/>
    </source>
</evidence>
<evidence type="ECO:0000313" key="12">
    <source>
        <dbReference type="Proteomes" id="UP000286681"/>
    </source>
</evidence>
<comment type="catalytic activity">
    <reaction evidence="3">
        <text>3-(methylsulfanyl)propanoate + ATP + CoA = 3-(methylsulfanyl)propanoyl-CoA + AMP + diphosphate</text>
        <dbReference type="Rhea" id="RHEA:43052"/>
        <dbReference type="ChEBI" id="CHEBI:30616"/>
        <dbReference type="ChEBI" id="CHEBI:33019"/>
        <dbReference type="ChEBI" id="CHEBI:49016"/>
        <dbReference type="ChEBI" id="CHEBI:57287"/>
        <dbReference type="ChEBI" id="CHEBI:82815"/>
        <dbReference type="ChEBI" id="CHEBI:456215"/>
        <dbReference type="EC" id="6.2.1.44"/>
    </reaction>
    <physiologicalReaction direction="left-to-right" evidence="3">
        <dbReference type="Rhea" id="RHEA:43053"/>
    </physiologicalReaction>
</comment>
<dbReference type="Gene3D" id="2.30.38.10">
    <property type="entry name" value="Luciferase, Domain 3"/>
    <property type="match status" value="1"/>
</dbReference>
<dbReference type="AlphaFoldDB" id="A0A1L6JA60"/>
<evidence type="ECO:0000256" key="2">
    <source>
        <dbReference type="ARBA" id="ARBA00022598"/>
    </source>
</evidence>
<dbReference type="FunFam" id="3.30.300.30:FF:000008">
    <property type="entry name" value="2,3-dihydroxybenzoate-AMP ligase"/>
    <property type="match status" value="1"/>
</dbReference>
<dbReference type="Proteomes" id="UP000185161">
    <property type="component" value="Chromosome"/>
</dbReference>
<dbReference type="Gene3D" id="3.40.50.980">
    <property type="match status" value="2"/>
</dbReference>
<evidence type="ECO:0000256" key="5">
    <source>
        <dbReference type="ARBA" id="ARBA00067668"/>
    </source>
</evidence>
<keyword evidence="2 9" id="KW-0436">Ligase</keyword>
<evidence type="ECO:0000313" key="11">
    <source>
        <dbReference type="Proteomes" id="UP000185161"/>
    </source>
</evidence>
<feature type="domain" description="AMP-dependent synthetase/ligase" evidence="7">
    <location>
        <begin position="74"/>
        <end position="453"/>
    </location>
</feature>
<keyword evidence="11" id="KW-1185">Reference proteome</keyword>
<dbReference type="EC" id="6.2.1.44" evidence="4"/>
<dbReference type="SUPFAM" id="SSF56801">
    <property type="entry name" value="Acetyl-CoA synthetase-like"/>
    <property type="match status" value="1"/>
</dbReference>
<dbReference type="EMBL" id="CP018820">
    <property type="protein sequence ID" value="APR52822.1"/>
    <property type="molecule type" value="Genomic_DNA"/>
</dbReference>
<evidence type="ECO:0000256" key="4">
    <source>
        <dbReference type="ARBA" id="ARBA00066616"/>
    </source>
</evidence>
<reference evidence="9" key="1">
    <citation type="submission" date="2016-12" db="EMBL/GenBank/DDBJ databases">
        <title>Whole genome sequencing of Sphingomonas koreensis.</title>
        <authorList>
            <person name="Conlan S."/>
            <person name="Thomas P.J."/>
            <person name="Mullikin J."/>
            <person name="Palmore T.N."/>
            <person name="Frank K.M."/>
            <person name="Segre J.A."/>
        </authorList>
    </citation>
    <scope>NUCLEOTIDE SEQUENCE</scope>
    <source>
        <strain evidence="9">ABOJV</strain>
    </source>
</reference>
<evidence type="ECO:0000259" key="7">
    <source>
        <dbReference type="Pfam" id="PF00501"/>
    </source>
</evidence>
<feature type="domain" description="AMP-binding enzyme C-terminal" evidence="8">
    <location>
        <begin position="503"/>
        <end position="579"/>
    </location>
</feature>
<name>A0A1L6JA60_9SPHN</name>
<dbReference type="PANTHER" id="PTHR43767:SF1">
    <property type="entry name" value="NONRIBOSOMAL PEPTIDE SYNTHASE PES1 (EUROFUNG)-RELATED"/>
    <property type="match status" value="1"/>
</dbReference>
<accession>A0A1L6JA60</accession>
<evidence type="ECO:0000256" key="3">
    <source>
        <dbReference type="ARBA" id="ARBA00051915"/>
    </source>
</evidence>
<reference evidence="10 12" key="3">
    <citation type="submission" date="2018-07" db="EMBL/GenBank/DDBJ databases">
        <title>Genomic and Epidemiologic Investigation of an Indolent Hospital Outbreak.</title>
        <authorList>
            <person name="Johnson R.C."/>
            <person name="Deming C."/>
            <person name="Conlan S."/>
            <person name="Zellmer C.J."/>
            <person name="Michelin A.V."/>
            <person name="Lee-Lin S."/>
            <person name="Thomas P.J."/>
            <person name="Park M."/>
            <person name="Weingarten R.A."/>
            <person name="Less J."/>
            <person name="Dekker J.P."/>
            <person name="Frank K.M."/>
            <person name="Musser K.A."/>
            <person name="Mcquiston J.R."/>
            <person name="Henderson D.K."/>
            <person name="Lau A.F."/>
            <person name="Palmore T.N."/>
            <person name="Segre J.A."/>
        </authorList>
    </citation>
    <scope>NUCLEOTIDE SEQUENCE [LARGE SCALE GENOMIC DNA]</scope>
    <source>
        <strain evidence="10 12">SK-NIH.Env10_0317</strain>
    </source>
</reference>
<proteinExistence type="inferred from homology"/>
<dbReference type="Gene3D" id="3.30.300.30">
    <property type="match status" value="1"/>
</dbReference>